<feature type="transmembrane region" description="Helical" evidence="2">
    <location>
        <begin position="26"/>
        <end position="48"/>
    </location>
</feature>
<proteinExistence type="predicted"/>
<dbReference type="AlphaFoldDB" id="A0A9P5YLM4"/>
<evidence type="ECO:0000256" key="1">
    <source>
        <dbReference type="SAM" id="MobiDB-lite"/>
    </source>
</evidence>
<keyword evidence="4" id="KW-1185">Reference proteome</keyword>
<keyword evidence="2" id="KW-1133">Transmembrane helix</keyword>
<dbReference type="Proteomes" id="UP000807469">
    <property type="component" value="Unassembled WGS sequence"/>
</dbReference>
<keyword evidence="2" id="KW-0472">Membrane</keyword>
<protein>
    <submittedName>
        <fullName evidence="3">Uncharacterized protein</fullName>
    </submittedName>
</protein>
<feature type="region of interest" description="Disordered" evidence="1">
    <location>
        <begin position="410"/>
        <end position="432"/>
    </location>
</feature>
<sequence length="458" mass="52269">MTEERSFTRNIRRIVDDDNDDGAVNLYTLGIASRGILILVSIIFMLGYEGYLLRLPRHHLLPCAAPTPATISITNVIVSIIGVTRVIKEVVEDYKSEFTSPLRTFATSQTFAFLSHLPQPSLGKERIPRFDREDCIARNKSKFIFLHRTFETSPTLSQVGFLRRSTSPFRGLGQEPTRIEPPRLSSLRVFPYFAMSDPNETAEILLRLRSLHARRQSRAKTIHTPSFIQNFIPKPRLLISLDKFHPKQLEETPISQHLEVRPRITVISTPFAGRGSDHFCGVLWHRRARTEEIWTSVDLETQSEGVGWEDDMYERYSSPMDPVPQALRFDDEEDAMQQHSESSIHAPYSHLPPHTHPSRDSGYLQENVDAYRSQNSNNCLYYIKTATYKDLLEGKTSNDPELRCALTSRTSLGPSNVSSSIASPTLLPKPQKVDHPDIKFFFEDAYKVQEAAKKAERQ</sequence>
<reference evidence="3" key="1">
    <citation type="submission" date="2020-11" db="EMBL/GenBank/DDBJ databases">
        <authorList>
            <consortium name="DOE Joint Genome Institute"/>
            <person name="Ahrendt S."/>
            <person name="Riley R."/>
            <person name="Andreopoulos W."/>
            <person name="Labutti K."/>
            <person name="Pangilinan J."/>
            <person name="Ruiz-Duenas F.J."/>
            <person name="Barrasa J.M."/>
            <person name="Sanchez-Garcia M."/>
            <person name="Camarero S."/>
            <person name="Miyauchi S."/>
            <person name="Serrano A."/>
            <person name="Linde D."/>
            <person name="Babiker R."/>
            <person name="Drula E."/>
            <person name="Ayuso-Fernandez I."/>
            <person name="Pacheco R."/>
            <person name="Padilla G."/>
            <person name="Ferreira P."/>
            <person name="Barriuso J."/>
            <person name="Kellner H."/>
            <person name="Castanera R."/>
            <person name="Alfaro M."/>
            <person name="Ramirez L."/>
            <person name="Pisabarro A.G."/>
            <person name="Kuo A."/>
            <person name="Tritt A."/>
            <person name="Lipzen A."/>
            <person name="He G."/>
            <person name="Yan M."/>
            <person name="Ng V."/>
            <person name="Cullen D."/>
            <person name="Martin F."/>
            <person name="Rosso M.-N."/>
            <person name="Henrissat B."/>
            <person name="Hibbett D."/>
            <person name="Martinez A.T."/>
            <person name="Grigoriev I.V."/>
        </authorList>
    </citation>
    <scope>NUCLEOTIDE SEQUENCE</scope>
    <source>
        <strain evidence="3">CIRM-BRFM 674</strain>
    </source>
</reference>
<dbReference type="EMBL" id="MU155770">
    <property type="protein sequence ID" value="KAF9471056.1"/>
    <property type="molecule type" value="Genomic_DNA"/>
</dbReference>
<feature type="region of interest" description="Disordered" evidence="1">
    <location>
        <begin position="337"/>
        <end position="362"/>
    </location>
</feature>
<keyword evidence="2" id="KW-0812">Transmembrane</keyword>
<accession>A0A9P5YLM4</accession>
<evidence type="ECO:0000313" key="4">
    <source>
        <dbReference type="Proteomes" id="UP000807469"/>
    </source>
</evidence>
<evidence type="ECO:0000256" key="2">
    <source>
        <dbReference type="SAM" id="Phobius"/>
    </source>
</evidence>
<name>A0A9P5YLM4_9AGAR</name>
<evidence type="ECO:0000313" key="3">
    <source>
        <dbReference type="EMBL" id="KAF9471056.1"/>
    </source>
</evidence>
<feature type="compositionally biased region" description="Polar residues" evidence="1">
    <location>
        <begin position="410"/>
        <end position="423"/>
    </location>
</feature>
<gene>
    <name evidence="3" type="ORF">BDN70DRAFT_901646</name>
</gene>
<organism evidence="3 4">
    <name type="scientific">Pholiota conissans</name>
    <dbReference type="NCBI Taxonomy" id="109636"/>
    <lineage>
        <taxon>Eukaryota</taxon>
        <taxon>Fungi</taxon>
        <taxon>Dikarya</taxon>
        <taxon>Basidiomycota</taxon>
        <taxon>Agaricomycotina</taxon>
        <taxon>Agaricomycetes</taxon>
        <taxon>Agaricomycetidae</taxon>
        <taxon>Agaricales</taxon>
        <taxon>Agaricineae</taxon>
        <taxon>Strophariaceae</taxon>
        <taxon>Pholiota</taxon>
    </lineage>
</organism>
<comment type="caution">
    <text evidence="3">The sequence shown here is derived from an EMBL/GenBank/DDBJ whole genome shotgun (WGS) entry which is preliminary data.</text>
</comment>